<comment type="similarity">
    <text evidence="1">Belongs to the carbon-nitrogen hydrolase superfamily. NIT1/NIT2 family.</text>
</comment>
<evidence type="ECO:0000256" key="1">
    <source>
        <dbReference type="ARBA" id="ARBA00010613"/>
    </source>
</evidence>
<dbReference type="Gene3D" id="3.60.110.10">
    <property type="entry name" value="Carbon-nitrogen hydrolase"/>
    <property type="match status" value="1"/>
</dbReference>
<dbReference type="PANTHER" id="PTHR23088:SF27">
    <property type="entry name" value="DEAMINATED GLUTATHIONE AMIDASE"/>
    <property type="match status" value="1"/>
</dbReference>
<gene>
    <name evidence="3" type="ORF">GCM10010466_58040</name>
</gene>
<organism evidence="3 4">
    <name type="scientific">Planomonospora alba</name>
    <dbReference type="NCBI Taxonomy" id="161354"/>
    <lineage>
        <taxon>Bacteria</taxon>
        <taxon>Bacillati</taxon>
        <taxon>Actinomycetota</taxon>
        <taxon>Actinomycetes</taxon>
        <taxon>Streptosporangiales</taxon>
        <taxon>Streptosporangiaceae</taxon>
        <taxon>Planomonospora</taxon>
    </lineage>
</organism>
<accession>A0ABP6NVM9</accession>
<dbReference type="InterPro" id="IPR003010">
    <property type="entry name" value="C-N_Hydrolase"/>
</dbReference>
<evidence type="ECO:0000313" key="4">
    <source>
        <dbReference type="Proteomes" id="UP001500320"/>
    </source>
</evidence>
<dbReference type="Pfam" id="PF00795">
    <property type="entry name" value="CN_hydrolase"/>
    <property type="match status" value="1"/>
</dbReference>
<dbReference type="Proteomes" id="UP001500320">
    <property type="component" value="Unassembled WGS sequence"/>
</dbReference>
<dbReference type="InterPro" id="IPR001110">
    <property type="entry name" value="UPF0012_CS"/>
</dbReference>
<dbReference type="RefSeq" id="WP_344865041.1">
    <property type="nucleotide sequence ID" value="NZ_BAAAUT010000063.1"/>
</dbReference>
<keyword evidence="4" id="KW-1185">Reference proteome</keyword>
<proteinExistence type="inferred from homology"/>
<reference evidence="4" key="1">
    <citation type="journal article" date="2019" name="Int. J. Syst. Evol. Microbiol.">
        <title>The Global Catalogue of Microorganisms (GCM) 10K type strain sequencing project: providing services to taxonomists for standard genome sequencing and annotation.</title>
        <authorList>
            <consortium name="The Broad Institute Genomics Platform"/>
            <consortium name="The Broad Institute Genome Sequencing Center for Infectious Disease"/>
            <person name="Wu L."/>
            <person name="Ma J."/>
        </authorList>
    </citation>
    <scope>NUCLEOTIDE SEQUENCE [LARGE SCALE GENOMIC DNA]</scope>
    <source>
        <strain evidence="4">JCM 9373</strain>
    </source>
</reference>
<dbReference type="CDD" id="cd07581">
    <property type="entry name" value="nitrilase_3"/>
    <property type="match status" value="1"/>
</dbReference>
<protein>
    <submittedName>
        <fullName evidence="3">Carbon-nitrogen hydrolase family protein</fullName>
    </submittedName>
</protein>
<evidence type="ECO:0000313" key="3">
    <source>
        <dbReference type="EMBL" id="GAA3159633.1"/>
    </source>
</evidence>
<comment type="caution">
    <text evidence="3">The sequence shown here is derived from an EMBL/GenBank/DDBJ whole genome shotgun (WGS) entry which is preliminary data.</text>
</comment>
<dbReference type="PROSITE" id="PS50263">
    <property type="entry name" value="CN_HYDROLASE"/>
    <property type="match status" value="1"/>
</dbReference>
<dbReference type="EMBL" id="BAAAUT010000063">
    <property type="protein sequence ID" value="GAA3159633.1"/>
    <property type="molecule type" value="Genomic_DNA"/>
</dbReference>
<dbReference type="GO" id="GO:0016787">
    <property type="term" value="F:hydrolase activity"/>
    <property type="evidence" value="ECO:0007669"/>
    <property type="project" value="UniProtKB-KW"/>
</dbReference>
<dbReference type="PROSITE" id="PS01227">
    <property type="entry name" value="UPF0012"/>
    <property type="match status" value="1"/>
</dbReference>
<keyword evidence="3" id="KW-0378">Hydrolase</keyword>
<feature type="domain" description="CN hydrolase" evidence="2">
    <location>
        <begin position="2"/>
        <end position="249"/>
    </location>
</feature>
<sequence>MTRIALCQIPVATDPAANLERARRALARAAADGAELAILPEAALTRYGRRITGLAEPLDGPFVTGLAAAAREHGLAVVAGVFETGSGPAADGGPARVRNTAVALGPDGELKAAYRKIHLFDSFGARESDLVEPGDTPVVVELAGLRVGLVTCYDVRFPELTRVLADLGADLFAVIAAWGSGPMKEEHWATLVRARALENTTWVAAVGQAPDPGAADGFGIGRSMLVDPLGVVRADLGPAPAVQTCVLDPEATPAARALLPCLEHRRLKVNGP</sequence>
<name>A0ABP6NVM9_9ACTN</name>
<evidence type="ECO:0000259" key="2">
    <source>
        <dbReference type="PROSITE" id="PS50263"/>
    </source>
</evidence>
<dbReference type="SUPFAM" id="SSF56317">
    <property type="entry name" value="Carbon-nitrogen hydrolase"/>
    <property type="match status" value="1"/>
</dbReference>
<dbReference type="PANTHER" id="PTHR23088">
    <property type="entry name" value="NITRILASE-RELATED"/>
    <property type="match status" value="1"/>
</dbReference>
<dbReference type="InterPro" id="IPR036526">
    <property type="entry name" value="C-N_Hydrolase_sf"/>
</dbReference>